<evidence type="ECO:0008006" key="4">
    <source>
        <dbReference type="Google" id="ProtNLM"/>
    </source>
</evidence>
<keyword evidence="1" id="KW-0732">Signal</keyword>
<dbReference type="Proteomes" id="UP000036520">
    <property type="component" value="Chromosome"/>
</dbReference>
<proteinExistence type="predicted"/>
<gene>
    <name evidence="2" type="ORF">CA2015_4213</name>
</gene>
<dbReference type="STRING" id="320787.CA2015_4213"/>
<name>A0A0H4PYQ9_9BACT</name>
<sequence length="229" mass="27412">MKIFNKRYWLLPLLIFMGSCAEEREDPELITSTYYPLLIGNYWDYSVDETIYFGEEDFETENYFFRDEIADFYLNDAKELVYLVHRKKSTDRNAWENEQVYTLTLSNNRIIKNYNNQQKILLVYPLSQDFSWNGNALNNEVEESFFVESTGSYILDQFAFPDAVKVRINEEDDLITIRDNRYEVYANNIGLVESYYEVFRYCSRNDCLGEQIIQEGRFTHLRLINYGKL</sequence>
<dbReference type="EMBL" id="CP012040">
    <property type="protein sequence ID" value="AKP53562.1"/>
    <property type="molecule type" value="Genomic_DNA"/>
</dbReference>
<dbReference type="PROSITE" id="PS51257">
    <property type="entry name" value="PROKAR_LIPOPROTEIN"/>
    <property type="match status" value="1"/>
</dbReference>
<organism evidence="2 3">
    <name type="scientific">Cyclobacterium amurskyense</name>
    <dbReference type="NCBI Taxonomy" id="320787"/>
    <lineage>
        <taxon>Bacteria</taxon>
        <taxon>Pseudomonadati</taxon>
        <taxon>Bacteroidota</taxon>
        <taxon>Cytophagia</taxon>
        <taxon>Cytophagales</taxon>
        <taxon>Cyclobacteriaceae</taxon>
        <taxon>Cyclobacterium</taxon>
    </lineage>
</organism>
<evidence type="ECO:0000313" key="3">
    <source>
        <dbReference type="Proteomes" id="UP000036520"/>
    </source>
</evidence>
<protein>
    <recommendedName>
        <fullName evidence="4">Lipoprotein</fullName>
    </recommendedName>
</protein>
<dbReference type="PATRIC" id="fig|320787.5.peg.4623"/>
<dbReference type="KEGG" id="camu:CA2015_4213"/>
<evidence type="ECO:0000313" key="2">
    <source>
        <dbReference type="EMBL" id="AKP53562.1"/>
    </source>
</evidence>
<dbReference type="RefSeq" id="WP_048643658.1">
    <property type="nucleotide sequence ID" value="NZ_CP012040.1"/>
</dbReference>
<reference evidence="2 3" key="1">
    <citation type="submission" date="2015-07" db="EMBL/GenBank/DDBJ databases">
        <authorList>
            <person name="Kim K.M."/>
        </authorList>
    </citation>
    <scope>NUCLEOTIDE SEQUENCE [LARGE SCALE GENOMIC DNA]</scope>
    <source>
        <strain evidence="2 3">KCTC 12363</strain>
    </source>
</reference>
<keyword evidence="3" id="KW-1185">Reference proteome</keyword>
<feature type="chain" id="PRO_5005208298" description="Lipoprotein" evidence="1">
    <location>
        <begin position="22"/>
        <end position="229"/>
    </location>
</feature>
<feature type="signal peptide" evidence="1">
    <location>
        <begin position="1"/>
        <end position="21"/>
    </location>
</feature>
<dbReference type="AlphaFoldDB" id="A0A0H4PYQ9"/>
<dbReference type="OrthoDB" id="1467525at2"/>
<evidence type="ECO:0000256" key="1">
    <source>
        <dbReference type="SAM" id="SignalP"/>
    </source>
</evidence>
<accession>A0A0H4PYQ9</accession>